<evidence type="ECO:0000256" key="1">
    <source>
        <dbReference type="SAM" id="Phobius"/>
    </source>
</evidence>
<evidence type="ECO:0000313" key="3">
    <source>
        <dbReference type="Proteomes" id="UP001194714"/>
    </source>
</evidence>
<keyword evidence="1" id="KW-0812">Transmembrane</keyword>
<name>A0ABS0B150_9BACT</name>
<organism evidence="2 3">
    <name type="scientific">Candidatus Neptunichlamydia vexilliferae</name>
    <dbReference type="NCBI Taxonomy" id="1651774"/>
    <lineage>
        <taxon>Bacteria</taxon>
        <taxon>Pseudomonadati</taxon>
        <taxon>Chlamydiota</taxon>
        <taxon>Chlamydiia</taxon>
        <taxon>Parachlamydiales</taxon>
        <taxon>Simkaniaceae</taxon>
        <taxon>Candidatus Neptunichlamydia</taxon>
    </lineage>
</organism>
<gene>
    <name evidence="2" type="ORF">NEPTK9_001630</name>
</gene>
<evidence type="ECO:0000313" key="2">
    <source>
        <dbReference type="EMBL" id="MBF5060102.1"/>
    </source>
</evidence>
<reference evidence="2 3" key="1">
    <citation type="submission" date="2020-01" db="EMBL/GenBank/DDBJ databases">
        <title>Draft genome sequence of Cand. Neptunochlamydia vexilliferae K9.</title>
        <authorList>
            <person name="Schulz F."/>
            <person name="Koestlbacher S."/>
            <person name="Wascher F."/>
            <person name="Pizzetti I."/>
            <person name="Horn M."/>
        </authorList>
    </citation>
    <scope>NUCLEOTIDE SEQUENCE [LARGE SCALE GENOMIC DNA]</scope>
    <source>
        <strain evidence="2 3">K9</strain>
    </source>
</reference>
<comment type="caution">
    <text evidence="2">The sequence shown here is derived from an EMBL/GenBank/DDBJ whole genome shotgun (WGS) entry which is preliminary data.</text>
</comment>
<proteinExistence type="predicted"/>
<accession>A0ABS0B150</accession>
<dbReference type="EMBL" id="JAAEJV010000074">
    <property type="protein sequence ID" value="MBF5060102.1"/>
    <property type="molecule type" value="Genomic_DNA"/>
</dbReference>
<dbReference type="Proteomes" id="UP001194714">
    <property type="component" value="Unassembled WGS sequence"/>
</dbReference>
<keyword evidence="1" id="KW-1133">Transmembrane helix</keyword>
<keyword evidence="3" id="KW-1185">Reference proteome</keyword>
<protein>
    <submittedName>
        <fullName evidence="2">Uncharacterized protein</fullName>
    </submittedName>
</protein>
<feature type="transmembrane region" description="Helical" evidence="1">
    <location>
        <begin position="193"/>
        <end position="220"/>
    </location>
</feature>
<keyword evidence="1" id="KW-0472">Membrane</keyword>
<sequence>MGPVEKVEIFQQTLGILGDLQDPLSKWPSFNRVASLFSLSILHLFIGKDRSQLGAVVDQDLRLVGKPLFIELGEDPLSPFIVVGVARRKLPLPIVAKAQRLELSPVGIDILFSGDFGVGPRADRILLGLEAKAIPSHRVENVEPLLPLVTRENVGCRIPRDVAHMEPRPRRIGKHIQDVVLRLRGVNLRFKQLLFFPVALPFLLNLFVVVLHGILIHLNFRFISLNLRGL</sequence>